<feature type="chain" id="PRO_5045625751" evidence="2">
    <location>
        <begin position="24"/>
        <end position="161"/>
    </location>
</feature>
<sequence length="161" mass="18091">MVAPKPFLLFLVFAALCVSSTCSDEHEESSVRKVELYDGVYVKVPEKSNESRKLVSFEIDTNSNGETETGRGKQKKLMKKILPMFILPFVFQSTLVPLFLGLLKFMLFKSLMIGKLALVLIIINAFKNSNPSKGRHDDDIASLHYGFHGNGMEEFGSYFNS</sequence>
<keyword evidence="1" id="KW-1133">Transmembrane helix</keyword>
<dbReference type="AlphaFoldDB" id="A0A6J1MR67"/>
<keyword evidence="3" id="KW-1185">Reference proteome</keyword>
<evidence type="ECO:0000256" key="1">
    <source>
        <dbReference type="SAM" id="Phobius"/>
    </source>
</evidence>
<feature type="transmembrane region" description="Helical" evidence="1">
    <location>
        <begin position="107"/>
        <end position="126"/>
    </location>
</feature>
<dbReference type="GO" id="GO:0016020">
    <property type="term" value="C:membrane"/>
    <property type="evidence" value="ECO:0007669"/>
    <property type="project" value="TreeGrafter"/>
</dbReference>
<keyword evidence="2" id="KW-0732">Signal</keyword>
<dbReference type="GeneID" id="112043949"/>
<dbReference type="Pfam" id="PF07898">
    <property type="entry name" value="DUF1676"/>
    <property type="match status" value="1"/>
</dbReference>
<name>A0A6J1MR67_BICAN</name>
<keyword evidence="1" id="KW-0812">Transmembrane</keyword>
<evidence type="ECO:0000313" key="3">
    <source>
        <dbReference type="Proteomes" id="UP001652582"/>
    </source>
</evidence>
<feature type="transmembrane region" description="Helical" evidence="1">
    <location>
        <begin position="81"/>
        <end position="100"/>
    </location>
</feature>
<dbReference type="RefSeq" id="XP_023935408.2">
    <property type="nucleotide sequence ID" value="XM_024079640.2"/>
</dbReference>
<gene>
    <name evidence="4" type="primary">LOC112043949</name>
</gene>
<keyword evidence="1" id="KW-0472">Membrane</keyword>
<dbReference type="InterPro" id="IPR012464">
    <property type="entry name" value="DUF1676"/>
</dbReference>
<dbReference type="Proteomes" id="UP001652582">
    <property type="component" value="Chromosome 9"/>
</dbReference>
<dbReference type="PANTHER" id="PTHR21879">
    <property type="entry name" value="FI03362P-RELATED-RELATED"/>
    <property type="match status" value="1"/>
</dbReference>
<proteinExistence type="predicted"/>
<accession>A0A6J1MR67</accession>
<evidence type="ECO:0000313" key="4">
    <source>
        <dbReference type="RefSeq" id="XP_023935408.2"/>
    </source>
</evidence>
<dbReference type="KEGG" id="bany:112043949"/>
<feature type="signal peptide" evidence="2">
    <location>
        <begin position="1"/>
        <end position="23"/>
    </location>
</feature>
<dbReference type="PANTHER" id="PTHR21879:SF6">
    <property type="entry name" value="OSIRIS 19, ISOFORM A"/>
    <property type="match status" value="1"/>
</dbReference>
<dbReference type="OrthoDB" id="6624538at2759"/>
<organism evidence="3 4">
    <name type="scientific">Bicyclus anynana</name>
    <name type="common">Squinting bush brown butterfly</name>
    <dbReference type="NCBI Taxonomy" id="110368"/>
    <lineage>
        <taxon>Eukaryota</taxon>
        <taxon>Metazoa</taxon>
        <taxon>Ecdysozoa</taxon>
        <taxon>Arthropoda</taxon>
        <taxon>Hexapoda</taxon>
        <taxon>Insecta</taxon>
        <taxon>Pterygota</taxon>
        <taxon>Neoptera</taxon>
        <taxon>Endopterygota</taxon>
        <taxon>Lepidoptera</taxon>
        <taxon>Glossata</taxon>
        <taxon>Ditrysia</taxon>
        <taxon>Papilionoidea</taxon>
        <taxon>Nymphalidae</taxon>
        <taxon>Satyrinae</taxon>
        <taxon>Satyrini</taxon>
        <taxon>Mycalesina</taxon>
        <taxon>Bicyclus</taxon>
    </lineage>
</organism>
<reference evidence="4" key="1">
    <citation type="submission" date="2025-08" db="UniProtKB">
        <authorList>
            <consortium name="RefSeq"/>
        </authorList>
    </citation>
    <scope>IDENTIFICATION</scope>
</reference>
<protein>
    <submittedName>
        <fullName evidence="4">Uncharacterized protein LOC112043949</fullName>
    </submittedName>
</protein>
<evidence type="ECO:0000256" key="2">
    <source>
        <dbReference type="SAM" id="SignalP"/>
    </source>
</evidence>